<dbReference type="Gramene" id="LPERR10G08110.1">
    <property type="protein sequence ID" value="LPERR10G08110.1"/>
    <property type="gene ID" value="LPERR10G08110"/>
</dbReference>
<evidence type="ECO:0000259" key="4">
    <source>
        <dbReference type="PROSITE" id="PS50144"/>
    </source>
</evidence>
<dbReference type="InterPro" id="IPR008974">
    <property type="entry name" value="TRAF-like"/>
</dbReference>
<protein>
    <recommendedName>
        <fullName evidence="7">BTB domain-containing protein</fullName>
    </recommendedName>
</protein>
<dbReference type="AlphaFoldDB" id="A0A0D9XK18"/>
<dbReference type="GO" id="GO:0016567">
    <property type="term" value="P:protein ubiquitination"/>
    <property type="evidence" value="ECO:0007669"/>
    <property type="project" value="InterPro"/>
</dbReference>
<dbReference type="CDD" id="cd00121">
    <property type="entry name" value="MATH"/>
    <property type="match status" value="1"/>
</dbReference>
<dbReference type="HOGENOM" id="CLU_004253_2_3_1"/>
<dbReference type="PANTHER" id="PTHR26379">
    <property type="entry name" value="BTB/POZ AND MATH DOMAIN-CONTAINING PROTEIN 1"/>
    <property type="match status" value="1"/>
</dbReference>
<dbReference type="PANTHER" id="PTHR26379:SF382">
    <property type="entry name" value="OS10G0435900 PROTEIN"/>
    <property type="match status" value="1"/>
</dbReference>
<dbReference type="SUPFAM" id="SSF49599">
    <property type="entry name" value="TRAF domain-like"/>
    <property type="match status" value="1"/>
</dbReference>
<accession>A0A0D9XK18</accession>
<feature type="domain" description="BTB" evidence="3">
    <location>
        <begin position="93"/>
        <end position="161"/>
    </location>
</feature>
<proteinExistence type="inferred from homology"/>
<evidence type="ECO:0008006" key="7">
    <source>
        <dbReference type="Google" id="ProtNLM"/>
    </source>
</evidence>
<sequence>MGQVTFSLLDQNGNSVPSHTQTTCVHNFSVGNRSFGFKDFIRRKDLEQSEHLKDDCFAVSAHLVINKEAPSAKVPPSNMHCHYGDLLSNKLDTDVEFIVGGEIFAAHRLVLAARSQVFKAKFFGPMKEGATTNAIKIDDMDAQVFEALLFFIYTDMLPKMDQEDEGSMAQHLLVASDLYGLQRLKLICEDILCNHIDTDSVAIMLVLADKHNCVHLKEMCFEFLCSSTALVKFMEASDFRYFIRSCPTILKDLIYSVAARGT</sequence>
<keyword evidence="6" id="KW-1185">Reference proteome</keyword>
<reference evidence="5" key="3">
    <citation type="submission" date="2015-04" db="UniProtKB">
        <authorList>
            <consortium name="EnsemblPlants"/>
        </authorList>
    </citation>
    <scope>IDENTIFICATION</scope>
</reference>
<comment type="pathway">
    <text evidence="1">Protein modification; protein ubiquitination.</text>
</comment>
<organism evidence="5 6">
    <name type="scientific">Leersia perrieri</name>
    <dbReference type="NCBI Taxonomy" id="77586"/>
    <lineage>
        <taxon>Eukaryota</taxon>
        <taxon>Viridiplantae</taxon>
        <taxon>Streptophyta</taxon>
        <taxon>Embryophyta</taxon>
        <taxon>Tracheophyta</taxon>
        <taxon>Spermatophyta</taxon>
        <taxon>Magnoliopsida</taxon>
        <taxon>Liliopsida</taxon>
        <taxon>Poales</taxon>
        <taxon>Poaceae</taxon>
        <taxon>BOP clade</taxon>
        <taxon>Oryzoideae</taxon>
        <taxon>Oryzeae</taxon>
        <taxon>Oryzinae</taxon>
        <taxon>Leersia</taxon>
    </lineage>
</organism>
<dbReference type="InterPro" id="IPR011333">
    <property type="entry name" value="SKP1/BTB/POZ_sf"/>
</dbReference>
<dbReference type="eggNOG" id="KOG1987">
    <property type="taxonomic scope" value="Eukaryota"/>
</dbReference>
<dbReference type="Proteomes" id="UP000032180">
    <property type="component" value="Chromosome 10"/>
</dbReference>
<dbReference type="InterPro" id="IPR056423">
    <property type="entry name" value="BACK_BPM_SPOP"/>
</dbReference>
<dbReference type="STRING" id="77586.A0A0D9XK18"/>
<dbReference type="Pfam" id="PF00651">
    <property type="entry name" value="BTB"/>
    <property type="match status" value="1"/>
</dbReference>
<dbReference type="Gene3D" id="2.60.210.10">
    <property type="entry name" value="Apoptosis, Tumor Necrosis Factor Receptor Associated Protein 2, Chain A"/>
    <property type="match status" value="1"/>
</dbReference>
<comment type="similarity">
    <text evidence="2">Belongs to the Tdpoz family.</text>
</comment>
<dbReference type="PROSITE" id="PS50097">
    <property type="entry name" value="BTB"/>
    <property type="match status" value="1"/>
</dbReference>
<reference evidence="6" key="2">
    <citation type="submission" date="2013-12" db="EMBL/GenBank/DDBJ databases">
        <authorList>
            <person name="Yu Y."/>
            <person name="Lee S."/>
            <person name="de Baynast K."/>
            <person name="Wissotski M."/>
            <person name="Liu L."/>
            <person name="Talag J."/>
            <person name="Goicoechea J."/>
            <person name="Angelova A."/>
            <person name="Jetty R."/>
            <person name="Kudrna D."/>
            <person name="Golser W."/>
            <person name="Rivera L."/>
            <person name="Zhang J."/>
            <person name="Wing R."/>
        </authorList>
    </citation>
    <scope>NUCLEOTIDE SEQUENCE</scope>
</reference>
<dbReference type="Gene3D" id="3.30.710.10">
    <property type="entry name" value="Potassium Channel Kv1.1, Chain A"/>
    <property type="match status" value="1"/>
</dbReference>
<evidence type="ECO:0000256" key="1">
    <source>
        <dbReference type="ARBA" id="ARBA00004906"/>
    </source>
</evidence>
<dbReference type="Gene3D" id="1.25.40.420">
    <property type="match status" value="1"/>
</dbReference>
<evidence type="ECO:0000313" key="5">
    <source>
        <dbReference type="EnsemblPlants" id="LPERR10G08110.1"/>
    </source>
</evidence>
<dbReference type="SMART" id="SM00225">
    <property type="entry name" value="BTB"/>
    <property type="match status" value="1"/>
</dbReference>
<feature type="domain" description="MATH" evidence="4">
    <location>
        <begin position="1"/>
        <end position="63"/>
    </location>
</feature>
<dbReference type="PROSITE" id="PS50144">
    <property type="entry name" value="MATH"/>
    <property type="match status" value="1"/>
</dbReference>
<dbReference type="Pfam" id="PF22486">
    <property type="entry name" value="MATH_2"/>
    <property type="match status" value="1"/>
</dbReference>
<evidence type="ECO:0000313" key="6">
    <source>
        <dbReference type="Proteomes" id="UP000032180"/>
    </source>
</evidence>
<dbReference type="InterPro" id="IPR000210">
    <property type="entry name" value="BTB/POZ_dom"/>
</dbReference>
<reference evidence="5 6" key="1">
    <citation type="submission" date="2012-08" db="EMBL/GenBank/DDBJ databases">
        <title>Oryza genome evolution.</title>
        <authorList>
            <person name="Wing R.A."/>
        </authorList>
    </citation>
    <scope>NUCLEOTIDE SEQUENCE</scope>
</reference>
<dbReference type="EnsemblPlants" id="LPERR10G08110.1">
    <property type="protein sequence ID" value="LPERR10G08110.1"/>
    <property type="gene ID" value="LPERR10G08110"/>
</dbReference>
<evidence type="ECO:0000256" key="2">
    <source>
        <dbReference type="ARBA" id="ARBA00010846"/>
    </source>
</evidence>
<dbReference type="InterPro" id="IPR045005">
    <property type="entry name" value="BPM1-6"/>
</dbReference>
<dbReference type="SUPFAM" id="SSF54695">
    <property type="entry name" value="POZ domain"/>
    <property type="match status" value="1"/>
</dbReference>
<name>A0A0D9XK18_9ORYZ</name>
<evidence type="ECO:0000259" key="3">
    <source>
        <dbReference type="PROSITE" id="PS50097"/>
    </source>
</evidence>
<dbReference type="Pfam" id="PF24570">
    <property type="entry name" value="BACK_BPM_SPOP"/>
    <property type="match status" value="1"/>
</dbReference>
<dbReference type="InterPro" id="IPR002083">
    <property type="entry name" value="MATH/TRAF_dom"/>
</dbReference>